<feature type="domain" description="SusD-like N-terminal" evidence="7">
    <location>
        <begin position="27"/>
        <end position="221"/>
    </location>
</feature>
<evidence type="ECO:0000256" key="1">
    <source>
        <dbReference type="ARBA" id="ARBA00004442"/>
    </source>
</evidence>
<dbReference type="Proteomes" id="UP000284916">
    <property type="component" value="Unassembled WGS sequence"/>
</dbReference>
<evidence type="ECO:0000259" key="6">
    <source>
        <dbReference type="Pfam" id="PF07980"/>
    </source>
</evidence>
<evidence type="ECO:0000313" key="10">
    <source>
        <dbReference type="EMBL" id="RHL18626.1"/>
    </source>
</evidence>
<evidence type="ECO:0000313" key="12">
    <source>
        <dbReference type="Proteomes" id="UP000284916"/>
    </source>
</evidence>
<dbReference type="Gene3D" id="1.25.40.390">
    <property type="match status" value="1"/>
</dbReference>
<comment type="similarity">
    <text evidence="2">Belongs to the SusD family.</text>
</comment>
<dbReference type="Pfam" id="PF07980">
    <property type="entry name" value="SusD_RagB"/>
    <property type="match status" value="1"/>
</dbReference>
<keyword evidence="5" id="KW-0998">Cell outer membrane</keyword>
<dbReference type="InterPro" id="IPR012944">
    <property type="entry name" value="SusD_RagB_dom"/>
</dbReference>
<evidence type="ECO:0000313" key="9">
    <source>
        <dbReference type="EMBL" id="RHH45226.1"/>
    </source>
</evidence>
<dbReference type="AlphaFoldDB" id="A0A3E4ZB59"/>
<feature type="domain" description="RagB/SusD" evidence="6">
    <location>
        <begin position="288"/>
        <end position="675"/>
    </location>
</feature>
<evidence type="ECO:0000256" key="4">
    <source>
        <dbReference type="ARBA" id="ARBA00023136"/>
    </source>
</evidence>
<dbReference type="Proteomes" id="UP000284998">
    <property type="component" value="Unassembled WGS sequence"/>
</dbReference>
<protein>
    <submittedName>
        <fullName evidence="8">RagB/SusD family nutrient uptake outer membrane protein</fullName>
    </submittedName>
</protein>
<comment type="caution">
    <text evidence="8">The sequence shown here is derived from an EMBL/GenBank/DDBJ whole genome shotgun (WGS) entry which is preliminary data.</text>
</comment>
<evidence type="ECO:0000313" key="11">
    <source>
        <dbReference type="Proteomes" id="UP000260814"/>
    </source>
</evidence>
<evidence type="ECO:0000313" key="8">
    <source>
        <dbReference type="EMBL" id="RGM92319.1"/>
    </source>
</evidence>
<reference evidence="11 12" key="1">
    <citation type="submission" date="2018-08" db="EMBL/GenBank/DDBJ databases">
        <title>A genome reference for cultivated species of the human gut microbiota.</title>
        <authorList>
            <person name="Zou Y."/>
            <person name="Xue W."/>
            <person name="Luo G."/>
        </authorList>
    </citation>
    <scope>NUCLEOTIDE SEQUENCE [LARGE SCALE GENOMIC DNA]</scope>
    <source>
        <strain evidence="10 12">AF39-11</strain>
        <strain evidence="9 13">AM17-44</strain>
        <strain evidence="8 11">OM06-2</strain>
    </source>
</reference>
<dbReference type="InterPro" id="IPR011990">
    <property type="entry name" value="TPR-like_helical_dom_sf"/>
</dbReference>
<organism evidence="8 11">
    <name type="scientific">Phocaeicola plebeius</name>
    <dbReference type="NCBI Taxonomy" id="310297"/>
    <lineage>
        <taxon>Bacteria</taxon>
        <taxon>Pseudomonadati</taxon>
        <taxon>Bacteroidota</taxon>
        <taxon>Bacteroidia</taxon>
        <taxon>Bacteroidales</taxon>
        <taxon>Bacteroidaceae</taxon>
        <taxon>Phocaeicola</taxon>
    </lineage>
</organism>
<dbReference type="Pfam" id="PF14322">
    <property type="entry name" value="SusD-like_3"/>
    <property type="match status" value="1"/>
</dbReference>
<dbReference type="InterPro" id="IPR033985">
    <property type="entry name" value="SusD-like_N"/>
</dbReference>
<keyword evidence="4" id="KW-0472">Membrane</keyword>
<dbReference type="EMBL" id="QROI01000002">
    <property type="protein sequence ID" value="RHL18626.1"/>
    <property type="molecule type" value="Genomic_DNA"/>
</dbReference>
<dbReference type="SUPFAM" id="SSF48452">
    <property type="entry name" value="TPR-like"/>
    <property type="match status" value="1"/>
</dbReference>
<gene>
    <name evidence="10" type="ORF">DW035_01940</name>
    <name evidence="9" type="ORF">DW204_07480</name>
    <name evidence="8" type="ORF">DXB87_05235</name>
</gene>
<evidence type="ECO:0000256" key="2">
    <source>
        <dbReference type="ARBA" id="ARBA00006275"/>
    </source>
</evidence>
<evidence type="ECO:0000259" key="7">
    <source>
        <dbReference type="Pfam" id="PF14322"/>
    </source>
</evidence>
<accession>A0A3E4ZB59</accession>
<dbReference type="EMBL" id="QRJS01000014">
    <property type="protein sequence ID" value="RHH45226.1"/>
    <property type="molecule type" value="Genomic_DNA"/>
</dbReference>
<dbReference type="PROSITE" id="PS51257">
    <property type="entry name" value="PROKAR_LIPOPROTEIN"/>
    <property type="match status" value="1"/>
</dbReference>
<evidence type="ECO:0000313" key="13">
    <source>
        <dbReference type="Proteomes" id="UP000284998"/>
    </source>
</evidence>
<dbReference type="RefSeq" id="WP_117701131.1">
    <property type="nucleotide sequence ID" value="NZ_JAQCSP010000007.1"/>
</dbReference>
<keyword evidence="3" id="KW-0732">Signal</keyword>
<dbReference type="GO" id="GO:0009279">
    <property type="term" value="C:cell outer membrane"/>
    <property type="evidence" value="ECO:0007669"/>
    <property type="project" value="UniProtKB-SubCell"/>
</dbReference>
<evidence type="ECO:0000256" key="3">
    <source>
        <dbReference type="ARBA" id="ARBA00022729"/>
    </source>
</evidence>
<evidence type="ECO:0000256" key="5">
    <source>
        <dbReference type="ARBA" id="ARBA00023237"/>
    </source>
</evidence>
<sequence length="698" mass="78820">MKLNKILYTALMISSMGSSLSSCKDSFLDEELITQYSTDRFETQEGLDELVTGAYQKLKFKYNYVWAIECYNMGVDEFTDANNTMPAWNHYSQDLNSAETGANQPVWDNFYGLVEPANIIIANMPQYYDKNSATYKTRLGEGYFLRAFAYFELVKQFGGVPLKLTPSTSVETYFTRASEEDVYKQIISDFQEAYNLLPESPEQTGRITKYAAAHFLAKAHLFRASELYSGWNSSYVAEDLDAVIQYGSEVVSKHPICTNYVELWDYQEPNGANEKVSEVVLAAQFSNDESTWGRYGNQMHLYYPSVYQDIQGTKRDISGGREFSYVSATEYTMQVFDRVNDSRFWKSFITCYGANYTAGAPTWTEEDINNGAPAGVNVGDKRFIAGEVGIKYIVNEPGDDRFENYSTGAADIKVKKNGEICAPHTFVRYFKGENQLNWNLSTHTGNYYNIIPHKRSVALSKFRDGSRNSIGSQFGTRDAIIARSADDVLMVAEAYIRKGESHYADAITWINKLRDRAAYKEGEDRSVNVDGGQSYKNNTYCSGKGGGYSADGAIYSEQNTYYESNNLEGQESVYNAQSSLSGMHLNSVDDVYNSQTDAPIYQALNCTSNAEKMMCFLLNERTRELCGEGYRWEDLARTKTLDARWHAFNDGVSRGIGEFNPDKHYYRPIPQSFLDGITNESGAALTNEEKQAMQNPGY</sequence>
<proteinExistence type="inferred from homology"/>
<name>A0A3E4ZB59_9BACT</name>
<comment type="subcellular location">
    <subcellularLocation>
        <location evidence="1">Cell outer membrane</location>
    </subcellularLocation>
</comment>
<dbReference type="EMBL" id="QSTW01000004">
    <property type="protein sequence ID" value="RGM92319.1"/>
    <property type="molecule type" value="Genomic_DNA"/>
</dbReference>
<dbReference type="Proteomes" id="UP000260814">
    <property type="component" value="Unassembled WGS sequence"/>
</dbReference>